<evidence type="ECO:0000313" key="2">
    <source>
        <dbReference type="EMBL" id="KAK6912959.1"/>
    </source>
</evidence>
<keyword evidence="1" id="KW-1133">Transmembrane helix</keyword>
<comment type="caution">
    <text evidence="2">The sequence shown here is derived from an EMBL/GenBank/DDBJ whole genome shotgun (WGS) entry which is preliminary data.</text>
</comment>
<dbReference type="AlphaFoldDB" id="A0AAN8YRT3"/>
<dbReference type="PANTHER" id="PTHR34781:SF10">
    <property type="entry name" value="PROTEIN, PUTATIVE-RELATED"/>
    <property type="match status" value="1"/>
</dbReference>
<gene>
    <name evidence="2" type="ORF">RJ641_022560</name>
</gene>
<keyword evidence="3" id="KW-1185">Reference proteome</keyword>
<keyword evidence="1" id="KW-0812">Transmembrane</keyword>
<evidence type="ECO:0000256" key="1">
    <source>
        <dbReference type="SAM" id="Phobius"/>
    </source>
</evidence>
<accession>A0AAN8YRT3</accession>
<organism evidence="2 3">
    <name type="scientific">Dillenia turbinata</name>
    <dbReference type="NCBI Taxonomy" id="194707"/>
    <lineage>
        <taxon>Eukaryota</taxon>
        <taxon>Viridiplantae</taxon>
        <taxon>Streptophyta</taxon>
        <taxon>Embryophyta</taxon>
        <taxon>Tracheophyta</taxon>
        <taxon>Spermatophyta</taxon>
        <taxon>Magnoliopsida</taxon>
        <taxon>eudicotyledons</taxon>
        <taxon>Gunneridae</taxon>
        <taxon>Pentapetalae</taxon>
        <taxon>Dilleniales</taxon>
        <taxon>Dilleniaceae</taxon>
        <taxon>Dillenia</taxon>
    </lineage>
</organism>
<keyword evidence="1" id="KW-0472">Membrane</keyword>
<feature type="transmembrane region" description="Helical" evidence="1">
    <location>
        <begin position="65"/>
        <end position="84"/>
    </location>
</feature>
<reference evidence="2 3" key="1">
    <citation type="submission" date="2023-12" db="EMBL/GenBank/DDBJ databases">
        <title>A high-quality genome assembly for Dillenia turbinata (Dilleniales).</title>
        <authorList>
            <person name="Chanderbali A."/>
        </authorList>
    </citation>
    <scope>NUCLEOTIDE SEQUENCE [LARGE SCALE GENOMIC DNA]</scope>
    <source>
        <strain evidence="2">LSX21</strain>
        <tissue evidence="2">Leaf</tissue>
    </source>
</reference>
<dbReference type="Proteomes" id="UP001370490">
    <property type="component" value="Unassembled WGS sequence"/>
</dbReference>
<dbReference type="PANTHER" id="PTHR34781">
    <property type="entry name" value="TRANSMEMBRANE PROTEIN"/>
    <property type="match status" value="1"/>
</dbReference>
<protein>
    <recommendedName>
        <fullName evidence="4">Transmembrane protein</fullName>
    </recommendedName>
</protein>
<evidence type="ECO:0008006" key="4">
    <source>
        <dbReference type="Google" id="ProtNLM"/>
    </source>
</evidence>
<name>A0AAN8YRT3_9MAGN</name>
<sequence>MRARNQQEEEQDDPSRVLYQLCSMIYHILKSPPLSNPILSNSPSSSSSTSAIPRSLNVTTASQQISPTAFASLFLGISLALMLFGSVTFVIGIILMPWVVGLVLVFFVAGIVSNLSELGRAIFCSPSSSSNDMPPEM</sequence>
<dbReference type="EMBL" id="JBAMMX010000027">
    <property type="protein sequence ID" value="KAK6912959.1"/>
    <property type="molecule type" value="Genomic_DNA"/>
</dbReference>
<feature type="transmembrane region" description="Helical" evidence="1">
    <location>
        <begin position="90"/>
        <end position="112"/>
    </location>
</feature>
<proteinExistence type="predicted"/>
<evidence type="ECO:0000313" key="3">
    <source>
        <dbReference type="Proteomes" id="UP001370490"/>
    </source>
</evidence>